<dbReference type="RefSeq" id="WP_260043606.1">
    <property type="nucleotide sequence ID" value="NZ_JANZXA010000001.1"/>
</dbReference>
<dbReference type="Gene3D" id="3.40.30.10">
    <property type="entry name" value="Glutaredoxin"/>
    <property type="match status" value="1"/>
</dbReference>
<dbReference type="InterPro" id="IPR034330">
    <property type="entry name" value="GST_Zeta_C"/>
</dbReference>
<reference evidence="4" key="1">
    <citation type="submission" date="2022-09" db="EMBL/GenBank/DDBJ databases">
        <title>Novosphingobium sp. Nov., a polycyclic aromatic hydrocarbon-degrading bacterium isolated form mangrove sediments in HongKong.</title>
        <authorList>
            <person name="Hu Z."/>
        </authorList>
    </citation>
    <scope>NUCLEOTIDE SEQUENCE</scope>
    <source>
        <strain evidence="4">HK4-1</strain>
    </source>
</reference>
<dbReference type="SUPFAM" id="SSF47616">
    <property type="entry name" value="GST C-terminal domain-like"/>
    <property type="match status" value="1"/>
</dbReference>
<evidence type="ECO:0000313" key="4">
    <source>
        <dbReference type="EMBL" id="MCT2398460.1"/>
    </source>
</evidence>
<name>A0ABT2I0Z0_9SPHN</name>
<sequence>MTARDVYGFFRSSTSYRLRLALAAKGLDYSQRFVSLPEGAHRTEAFLAVNPQGLVPVLCEDGQAFTQSLAIMEYLEERYPEPPLMPAGLVERAYVRALSQVIACDIHPLNNVRVLKLLREDFGVDEPGVQRWYEHWIATGMASFESMLSRERRHGRYCLGEQLTIADLCLVPQVANARRFACDLSPFPLSLGIAERVEALDVLALAAPGRQADAF</sequence>
<dbReference type="InterPro" id="IPR010987">
    <property type="entry name" value="Glutathione-S-Trfase_C-like"/>
</dbReference>
<proteinExistence type="inferred from homology"/>
<gene>
    <name evidence="4" type="primary">maiA</name>
    <name evidence="4" type="ORF">NZK81_02755</name>
</gene>
<organism evidence="4 5">
    <name type="scientific">Novosphingobium mangrovi</name>
    <name type="common">ex Huang et al. 2023</name>
    <dbReference type="NCBI Taxonomy" id="2976432"/>
    <lineage>
        <taxon>Bacteria</taxon>
        <taxon>Pseudomonadati</taxon>
        <taxon>Pseudomonadota</taxon>
        <taxon>Alphaproteobacteria</taxon>
        <taxon>Sphingomonadales</taxon>
        <taxon>Sphingomonadaceae</taxon>
        <taxon>Novosphingobium</taxon>
    </lineage>
</organism>
<dbReference type="PANTHER" id="PTHR42673">
    <property type="entry name" value="MALEYLACETOACETATE ISOMERASE"/>
    <property type="match status" value="1"/>
</dbReference>
<dbReference type="SFLD" id="SFLDS00019">
    <property type="entry name" value="Glutathione_Transferase_(cytos"/>
    <property type="match status" value="1"/>
</dbReference>
<evidence type="ECO:0000313" key="5">
    <source>
        <dbReference type="Proteomes" id="UP001165583"/>
    </source>
</evidence>
<dbReference type="EMBL" id="JANZXA010000001">
    <property type="protein sequence ID" value="MCT2398460.1"/>
    <property type="molecule type" value="Genomic_DNA"/>
</dbReference>
<dbReference type="SFLD" id="SFLDG00358">
    <property type="entry name" value="Main_(cytGST)"/>
    <property type="match status" value="1"/>
</dbReference>
<dbReference type="Pfam" id="PF13417">
    <property type="entry name" value="GST_N_3"/>
    <property type="match status" value="1"/>
</dbReference>
<dbReference type="PANTHER" id="PTHR42673:SF4">
    <property type="entry name" value="MALEYLACETOACETATE ISOMERASE"/>
    <property type="match status" value="1"/>
</dbReference>
<dbReference type="CDD" id="cd03191">
    <property type="entry name" value="GST_C_Zeta"/>
    <property type="match status" value="1"/>
</dbReference>
<dbReference type="InterPro" id="IPR005955">
    <property type="entry name" value="GST_Zeta"/>
</dbReference>
<dbReference type="PROSITE" id="PS50404">
    <property type="entry name" value="GST_NTER"/>
    <property type="match status" value="1"/>
</dbReference>
<dbReference type="EC" id="5.2.1.2" evidence="4"/>
<dbReference type="PROSITE" id="PS50405">
    <property type="entry name" value="GST_CTER"/>
    <property type="match status" value="1"/>
</dbReference>
<comment type="caution">
    <text evidence="4">The sequence shown here is derived from an EMBL/GenBank/DDBJ whole genome shotgun (WGS) entry which is preliminary data.</text>
</comment>
<dbReference type="SUPFAM" id="SSF52833">
    <property type="entry name" value="Thioredoxin-like"/>
    <property type="match status" value="1"/>
</dbReference>
<keyword evidence="5" id="KW-1185">Reference proteome</keyword>
<dbReference type="NCBIfam" id="TIGR01262">
    <property type="entry name" value="maiA"/>
    <property type="match status" value="1"/>
</dbReference>
<comment type="similarity">
    <text evidence="1">Belongs to the GST superfamily. Zeta family.</text>
</comment>
<keyword evidence="4" id="KW-0413">Isomerase</keyword>
<dbReference type="Proteomes" id="UP001165583">
    <property type="component" value="Unassembled WGS sequence"/>
</dbReference>
<dbReference type="InterPro" id="IPR040079">
    <property type="entry name" value="Glutathione_S-Trfase"/>
</dbReference>
<evidence type="ECO:0000259" key="3">
    <source>
        <dbReference type="PROSITE" id="PS50405"/>
    </source>
</evidence>
<accession>A0ABT2I0Z0</accession>
<dbReference type="InterPro" id="IPR036249">
    <property type="entry name" value="Thioredoxin-like_sf"/>
</dbReference>
<dbReference type="Gene3D" id="1.20.1050.10">
    <property type="match status" value="1"/>
</dbReference>
<dbReference type="InterPro" id="IPR004045">
    <property type="entry name" value="Glutathione_S-Trfase_N"/>
</dbReference>
<evidence type="ECO:0000259" key="2">
    <source>
        <dbReference type="PROSITE" id="PS50404"/>
    </source>
</evidence>
<dbReference type="GO" id="GO:0016034">
    <property type="term" value="F:maleylacetoacetate isomerase activity"/>
    <property type="evidence" value="ECO:0007669"/>
    <property type="project" value="UniProtKB-EC"/>
</dbReference>
<protein>
    <submittedName>
        <fullName evidence="4">Maleylacetoacetate isomerase</fullName>
        <ecNumber evidence="4">5.2.1.2</ecNumber>
    </submittedName>
</protein>
<dbReference type="CDD" id="cd03042">
    <property type="entry name" value="GST_N_Zeta"/>
    <property type="match status" value="1"/>
</dbReference>
<feature type="domain" description="GST N-terminal" evidence="2">
    <location>
        <begin position="2"/>
        <end position="83"/>
    </location>
</feature>
<evidence type="ECO:0000256" key="1">
    <source>
        <dbReference type="ARBA" id="ARBA00010007"/>
    </source>
</evidence>
<dbReference type="InterPro" id="IPR034333">
    <property type="entry name" value="GST_Zeta_N"/>
</dbReference>
<dbReference type="InterPro" id="IPR036282">
    <property type="entry name" value="Glutathione-S-Trfase_C_sf"/>
</dbReference>
<feature type="domain" description="GST C-terminal" evidence="3">
    <location>
        <begin position="88"/>
        <end position="215"/>
    </location>
</feature>